<gene>
    <name evidence="1" type="ORF">BN873_590027</name>
</gene>
<organism evidence="1 2">
    <name type="scientific">Candidatus Competibacter denitrificans Run_A_D11</name>
    <dbReference type="NCBI Taxonomy" id="1400863"/>
    <lineage>
        <taxon>Bacteria</taxon>
        <taxon>Pseudomonadati</taxon>
        <taxon>Pseudomonadota</taxon>
        <taxon>Gammaproteobacteria</taxon>
        <taxon>Candidatus Competibacteraceae</taxon>
        <taxon>Candidatus Competibacter</taxon>
    </lineage>
</organism>
<sequence>MKTNKNSTDKRLGVEPITADFVENAIKQLSAEELIKFRQWYAEFDADLWDAQIEADAAAGKLDALAEEALTDYRSFRL</sequence>
<dbReference type="RefSeq" id="WP_242434436.1">
    <property type="nucleotide sequence ID" value="NZ_CBTJ020000068.1"/>
</dbReference>
<proteinExistence type="predicted"/>
<dbReference type="Proteomes" id="UP000035760">
    <property type="component" value="Unassembled WGS sequence"/>
</dbReference>
<dbReference type="STRING" id="1400863.BN873_590027"/>
<reference evidence="1" key="2">
    <citation type="submission" date="2014-03" db="EMBL/GenBank/DDBJ databases">
        <title>Candidatus Competibacter-lineage genomes retrieved from metagenomes reveal functional metabolic diversity.</title>
        <authorList>
            <person name="McIlroy S.J."/>
            <person name="Albertsen M."/>
            <person name="Andresen E.K."/>
            <person name="Saunders A.M."/>
            <person name="Kristiansen R."/>
            <person name="Stokholm-Bjerregaard M."/>
            <person name="Nielsen K.L."/>
            <person name="Nielsen P.H."/>
        </authorList>
    </citation>
    <scope>NUCLEOTIDE SEQUENCE</scope>
    <source>
        <strain evidence="1">Run_A_D11</strain>
    </source>
</reference>
<dbReference type="AlphaFoldDB" id="W6M7B1"/>
<evidence type="ECO:0000313" key="2">
    <source>
        <dbReference type="Proteomes" id="UP000035760"/>
    </source>
</evidence>
<evidence type="ECO:0000313" key="1">
    <source>
        <dbReference type="EMBL" id="CDI03577.1"/>
    </source>
</evidence>
<accession>W6M7B1</accession>
<reference evidence="1" key="1">
    <citation type="submission" date="2013-07" db="EMBL/GenBank/DDBJ databases">
        <authorList>
            <person name="McIlroy S."/>
        </authorList>
    </citation>
    <scope>NUCLEOTIDE SEQUENCE [LARGE SCALE GENOMIC DNA]</scope>
    <source>
        <strain evidence="1">Run_A_D11</strain>
    </source>
</reference>
<dbReference type="EMBL" id="CBTJ020000068">
    <property type="protein sequence ID" value="CDI03577.1"/>
    <property type="molecule type" value="Genomic_DNA"/>
</dbReference>
<keyword evidence="2" id="KW-1185">Reference proteome</keyword>
<name>W6M7B1_9GAMM</name>
<comment type="caution">
    <text evidence="1">The sequence shown here is derived from an EMBL/GenBank/DDBJ whole genome shotgun (WGS) entry which is preliminary data.</text>
</comment>
<protein>
    <submittedName>
        <fullName evidence="1">Uncharacterized protein</fullName>
    </submittedName>
</protein>